<name>A0A437ACV5_ARTFL</name>
<dbReference type="AlphaFoldDB" id="A0A437ACV5"/>
<dbReference type="GeneID" id="93582417"/>
<evidence type="ECO:0000313" key="3">
    <source>
        <dbReference type="Proteomes" id="UP000283090"/>
    </source>
</evidence>
<feature type="compositionally biased region" description="Acidic residues" evidence="1">
    <location>
        <begin position="93"/>
        <end position="112"/>
    </location>
</feature>
<dbReference type="Proteomes" id="UP000283090">
    <property type="component" value="Unassembled WGS sequence"/>
</dbReference>
<comment type="caution">
    <text evidence="2">The sequence shown here is derived from an EMBL/GenBank/DDBJ whole genome shotgun (WGS) entry which is preliminary data.</text>
</comment>
<gene>
    <name evidence="2" type="ORF">DFL_000106</name>
</gene>
<dbReference type="EMBL" id="SAEB01000001">
    <property type="protein sequence ID" value="RVD89084.1"/>
    <property type="molecule type" value="Genomic_DNA"/>
</dbReference>
<feature type="region of interest" description="Disordered" evidence="1">
    <location>
        <begin position="1"/>
        <end position="40"/>
    </location>
</feature>
<evidence type="ECO:0000313" key="2">
    <source>
        <dbReference type="EMBL" id="RVD89084.1"/>
    </source>
</evidence>
<dbReference type="RefSeq" id="XP_067494628.1">
    <property type="nucleotide sequence ID" value="XM_067629621.1"/>
</dbReference>
<feature type="compositionally biased region" description="Basic and acidic residues" evidence="1">
    <location>
        <begin position="9"/>
        <end position="19"/>
    </location>
</feature>
<evidence type="ECO:0000256" key="1">
    <source>
        <dbReference type="SAM" id="MobiDB-lite"/>
    </source>
</evidence>
<dbReference type="OrthoDB" id="10393755at2759"/>
<feature type="region of interest" description="Disordered" evidence="1">
    <location>
        <begin position="80"/>
        <end position="126"/>
    </location>
</feature>
<accession>A0A437ACV5</accession>
<proteinExistence type="predicted"/>
<protein>
    <submittedName>
        <fullName evidence="2">Uncharacterized protein</fullName>
    </submittedName>
</protein>
<organism evidence="2 3">
    <name type="scientific">Arthrobotrys flagrans</name>
    <name type="common">Nematode-trapping fungus</name>
    <name type="synonym">Trichothecium flagrans</name>
    <dbReference type="NCBI Taxonomy" id="97331"/>
    <lineage>
        <taxon>Eukaryota</taxon>
        <taxon>Fungi</taxon>
        <taxon>Dikarya</taxon>
        <taxon>Ascomycota</taxon>
        <taxon>Pezizomycotina</taxon>
        <taxon>Orbiliomycetes</taxon>
        <taxon>Orbiliales</taxon>
        <taxon>Orbiliaceae</taxon>
        <taxon>Arthrobotrys</taxon>
    </lineage>
</organism>
<reference evidence="2 3" key="1">
    <citation type="submission" date="2019-01" db="EMBL/GenBank/DDBJ databases">
        <title>Intercellular communication is required for trap formation in the nematode-trapping fungus Duddingtonia flagrans.</title>
        <authorList>
            <person name="Youssar L."/>
            <person name="Wernet V."/>
            <person name="Hensel N."/>
            <person name="Hildebrandt H.-G."/>
            <person name="Fischer R."/>
        </authorList>
    </citation>
    <scope>NUCLEOTIDE SEQUENCE [LARGE SCALE GENOMIC DNA]</scope>
    <source>
        <strain evidence="2 3">CBS H-5679</strain>
    </source>
</reference>
<sequence>MYDSDDSEEYYRLKEGEEREKEEEEAAKEEAEEKARPIPAYGYVHFEDTVNVMDVGSETSSIAEVEGEEADDEIGYTASQYLPLSIDNGDTINPEDSDEYEDMEMNENDTQETLDSFQDPQFDVSPDNCRYDEEDNTQYESQYSQFDTQEYLANAANIAQEPYPKPKRSVNLTMDPREVEKIRNKNLYRR</sequence>
<keyword evidence="3" id="KW-1185">Reference proteome</keyword>
<dbReference type="VEuPathDB" id="FungiDB:DFL_000106"/>